<gene>
    <name evidence="2" type="ORF">BST97_02315</name>
</gene>
<reference evidence="2 3" key="1">
    <citation type="submission" date="2016-11" db="EMBL/GenBank/DDBJ databases">
        <title>Trade-off between light-utilization and light-protection in marine flavobacteria.</title>
        <authorList>
            <person name="Kumagai Y."/>
        </authorList>
    </citation>
    <scope>NUCLEOTIDE SEQUENCE [LARGE SCALE GENOMIC DNA]</scope>
    <source>
        <strain evidence="2 3">JCM 13191</strain>
    </source>
</reference>
<proteinExistence type="predicted"/>
<keyword evidence="1" id="KW-0812">Transmembrane</keyword>
<dbReference type="AlphaFoldDB" id="A0A1W6MH37"/>
<accession>A0A1W6MH37</accession>
<dbReference type="Proteomes" id="UP000193431">
    <property type="component" value="Chromosome"/>
</dbReference>
<organism evidence="2 3">
    <name type="scientific">Nonlabens spongiae</name>
    <dbReference type="NCBI Taxonomy" id="331648"/>
    <lineage>
        <taxon>Bacteria</taxon>
        <taxon>Pseudomonadati</taxon>
        <taxon>Bacteroidota</taxon>
        <taxon>Flavobacteriia</taxon>
        <taxon>Flavobacteriales</taxon>
        <taxon>Flavobacteriaceae</taxon>
        <taxon>Nonlabens</taxon>
    </lineage>
</organism>
<protein>
    <submittedName>
        <fullName evidence="2">Uncharacterized protein</fullName>
    </submittedName>
</protein>
<keyword evidence="1" id="KW-0472">Membrane</keyword>
<feature type="transmembrane region" description="Helical" evidence="1">
    <location>
        <begin position="48"/>
        <end position="65"/>
    </location>
</feature>
<feature type="transmembrane region" description="Helical" evidence="1">
    <location>
        <begin position="12"/>
        <end position="36"/>
    </location>
</feature>
<evidence type="ECO:0000313" key="3">
    <source>
        <dbReference type="Proteomes" id="UP000193431"/>
    </source>
</evidence>
<evidence type="ECO:0000256" key="1">
    <source>
        <dbReference type="SAM" id="Phobius"/>
    </source>
</evidence>
<dbReference type="STRING" id="331648.BST97_02315"/>
<name>A0A1W6MH37_9FLAO</name>
<keyword evidence="1" id="KW-1133">Transmembrane helix</keyword>
<keyword evidence="3" id="KW-1185">Reference proteome</keyword>
<sequence length="75" mass="8628">MSAFNSKNLLGAFVACMILAAALVGVLFALSHFQIFDFFVFESLWGEWFYFTVTFFVIHLVSEFIKSRYKKSPSN</sequence>
<dbReference type="EMBL" id="CP019344">
    <property type="protein sequence ID" value="ARN76924.1"/>
    <property type="molecule type" value="Genomic_DNA"/>
</dbReference>
<evidence type="ECO:0000313" key="2">
    <source>
        <dbReference type="EMBL" id="ARN76924.1"/>
    </source>
</evidence>